<accession>A0A814X819</accession>
<dbReference type="EMBL" id="CAJOBC010008826">
    <property type="protein sequence ID" value="CAF3971941.1"/>
    <property type="molecule type" value="Genomic_DNA"/>
</dbReference>
<dbReference type="Proteomes" id="UP000681722">
    <property type="component" value="Unassembled WGS sequence"/>
</dbReference>
<dbReference type="EMBL" id="CAJNOQ010008826">
    <property type="protein sequence ID" value="CAF1207773.1"/>
    <property type="molecule type" value="Genomic_DNA"/>
</dbReference>
<dbReference type="InterPro" id="IPR036397">
    <property type="entry name" value="RNaseH_sf"/>
</dbReference>
<reference evidence="2" key="1">
    <citation type="submission" date="2021-02" db="EMBL/GenBank/DDBJ databases">
        <authorList>
            <person name="Nowell W R."/>
        </authorList>
    </citation>
    <scope>NUCLEOTIDE SEQUENCE</scope>
</reference>
<dbReference type="GO" id="GO:0003676">
    <property type="term" value="F:nucleic acid binding"/>
    <property type="evidence" value="ECO:0007669"/>
    <property type="project" value="InterPro"/>
</dbReference>
<gene>
    <name evidence="2" type="ORF">GPM918_LOCUS24051</name>
    <name evidence="1" type="ORF">OVA965_LOCUS7900</name>
    <name evidence="4" type="ORF">SRO942_LOCUS24050</name>
    <name evidence="3" type="ORF">TMI583_LOCUS7896</name>
</gene>
<comment type="caution">
    <text evidence="2">The sequence shown here is derived from an EMBL/GenBank/DDBJ whole genome shotgun (WGS) entry which is preliminary data.</text>
</comment>
<dbReference type="AlphaFoldDB" id="A0A814X819"/>
<evidence type="ECO:0000313" key="5">
    <source>
        <dbReference type="Proteomes" id="UP000663829"/>
    </source>
</evidence>
<evidence type="ECO:0000313" key="4">
    <source>
        <dbReference type="EMBL" id="CAF3971941.1"/>
    </source>
</evidence>
<organism evidence="2 5">
    <name type="scientific">Didymodactylos carnosus</name>
    <dbReference type="NCBI Taxonomy" id="1234261"/>
    <lineage>
        <taxon>Eukaryota</taxon>
        <taxon>Metazoa</taxon>
        <taxon>Spiralia</taxon>
        <taxon>Gnathifera</taxon>
        <taxon>Rotifera</taxon>
        <taxon>Eurotatoria</taxon>
        <taxon>Bdelloidea</taxon>
        <taxon>Philodinida</taxon>
        <taxon>Philodinidae</taxon>
        <taxon>Didymodactylos</taxon>
    </lineage>
</organism>
<evidence type="ECO:0000313" key="3">
    <source>
        <dbReference type="EMBL" id="CAF3651201.1"/>
    </source>
</evidence>
<dbReference type="EMBL" id="CAJNOK010002584">
    <property type="protein sequence ID" value="CAF0866389.1"/>
    <property type="molecule type" value="Genomic_DNA"/>
</dbReference>
<dbReference type="Gene3D" id="3.30.420.10">
    <property type="entry name" value="Ribonuclease H-like superfamily/Ribonuclease H"/>
    <property type="match status" value="1"/>
</dbReference>
<evidence type="ECO:0000313" key="2">
    <source>
        <dbReference type="EMBL" id="CAF1207773.1"/>
    </source>
</evidence>
<evidence type="ECO:0000313" key="1">
    <source>
        <dbReference type="EMBL" id="CAF0866389.1"/>
    </source>
</evidence>
<dbReference type="EMBL" id="CAJOBA010002585">
    <property type="protein sequence ID" value="CAF3651201.1"/>
    <property type="molecule type" value="Genomic_DNA"/>
</dbReference>
<dbReference type="SUPFAM" id="SSF53098">
    <property type="entry name" value="Ribonuclease H-like"/>
    <property type="match status" value="1"/>
</dbReference>
<keyword evidence="5" id="KW-1185">Reference proteome</keyword>
<dbReference type="Proteomes" id="UP000682733">
    <property type="component" value="Unassembled WGS sequence"/>
</dbReference>
<protein>
    <submittedName>
        <fullName evidence="2">Uncharacterized protein</fullName>
    </submittedName>
</protein>
<sequence>MWFIRGRPRHPQSQGCIDCANGVLCDALGKWMTQNDTTHWSEGLLPVVYGINTRMSSTIKTSPYQVMCGQAPRSDSDFWKLVAQDEILDEEDLPIPVALNGDVDDDVVISKEQDTA</sequence>
<dbReference type="Proteomes" id="UP000663829">
    <property type="component" value="Unassembled WGS sequence"/>
</dbReference>
<dbReference type="InterPro" id="IPR012337">
    <property type="entry name" value="RNaseH-like_sf"/>
</dbReference>
<dbReference type="Proteomes" id="UP000677228">
    <property type="component" value="Unassembled WGS sequence"/>
</dbReference>
<dbReference type="OrthoDB" id="10069020at2759"/>
<proteinExistence type="predicted"/>
<name>A0A814X819_9BILA</name>